<feature type="repeat" description="WD" evidence="1">
    <location>
        <begin position="323"/>
        <end position="364"/>
    </location>
</feature>
<dbReference type="GO" id="GO:0043161">
    <property type="term" value="P:proteasome-mediated ubiquitin-dependent protein catabolic process"/>
    <property type="evidence" value="ECO:0007669"/>
    <property type="project" value="TreeGrafter"/>
</dbReference>
<protein>
    <submittedName>
        <fullName evidence="3">WD-repeat protein</fullName>
    </submittedName>
</protein>
<dbReference type="Gene3D" id="2.130.10.10">
    <property type="entry name" value="YVTN repeat-like/Quinoprotein amine dehydrogenase"/>
    <property type="match status" value="2"/>
</dbReference>
<dbReference type="GO" id="GO:0080008">
    <property type="term" value="C:Cul4-RING E3 ubiquitin ligase complex"/>
    <property type="evidence" value="ECO:0007669"/>
    <property type="project" value="TreeGrafter"/>
</dbReference>
<evidence type="ECO:0000256" key="1">
    <source>
        <dbReference type="PROSITE-ProRule" id="PRU00221"/>
    </source>
</evidence>
<dbReference type="PANTHER" id="PTHR19847">
    <property type="entry name" value="DDB1- AND CUL4-ASSOCIATED FACTOR 11"/>
    <property type="match status" value="1"/>
</dbReference>
<dbReference type="InterPro" id="IPR001680">
    <property type="entry name" value="WD40_rpt"/>
</dbReference>
<dbReference type="SUPFAM" id="SSF50978">
    <property type="entry name" value="WD40 repeat-like"/>
    <property type="match status" value="1"/>
</dbReference>
<feature type="compositionally biased region" description="Acidic residues" evidence="2">
    <location>
        <begin position="20"/>
        <end position="31"/>
    </location>
</feature>
<dbReference type="InterPro" id="IPR015943">
    <property type="entry name" value="WD40/YVTN_repeat-like_dom_sf"/>
</dbReference>
<dbReference type="PROSITE" id="PS50294">
    <property type="entry name" value="WD_REPEATS_REGION"/>
    <property type="match status" value="2"/>
</dbReference>
<dbReference type="PROSITE" id="PS50082">
    <property type="entry name" value="WD_REPEATS_2"/>
    <property type="match status" value="3"/>
</dbReference>
<name>R4WR30_RIPPE</name>
<organism evidence="3">
    <name type="scientific">Riptortus pedestris</name>
    <name type="common">Bean bug</name>
    <dbReference type="NCBI Taxonomy" id="329032"/>
    <lineage>
        <taxon>Eukaryota</taxon>
        <taxon>Metazoa</taxon>
        <taxon>Ecdysozoa</taxon>
        <taxon>Arthropoda</taxon>
        <taxon>Hexapoda</taxon>
        <taxon>Insecta</taxon>
        <taxon>Pterygota</taxon>
        <taxon>Neoptera</taxon>
        <taxon>Paraneoptera</taxon>
        <taxon>Hemiptera</taxon>
        <taxon>Heteroptera</taxon>
        <taxon>Panheteroptera</taxon>
        <taxon>Pentatomomorpha</taxon>
        <taxon>Coreoidea</taxon>
        <taxon>Alydidae</taxon>
        <taxon>Riptortus</taxon>
    </lineage>
</organism>
<dbReference type="EMBL" id="AK418151">
    <property type="protein sequence ID" value="BAN21366.1"/>
    <property type="molecule type" value="mRNA"/>
</dbReference>
<feature type="repeat" description="WD" evidence="1">
    <location>
        <begin position="275"/>
        <end position="317"/>
    </location>
</feature>
<feature type="repeat" description="WD" evidence="1">
    <location>
        <begin position="452"/>
        <end position="483"/>
    </location>
</feature>
<reference evidence="3" key="1">
    <citation type="journal article" date="2013" name="PLoS ONE">
        <title>Gene expression in gut symbiotic organ of stinkbug affected by extracellular bacterial symbiont.</title>
        <authorList>
            <person name="Futahashi R."/>
            <person name="Tanaka K."/>
            <person name="Tanahashi M."/>
            <person name="Nikoh N."/>
            <person name="Kikuchi Y."/>
            <person name="Lee B.L."/>
            <person name="Fukatsu T."/>
        </authorList>
    </citation>
    <scope>NUCLEOTIDE SEQUENCE</scope>
    <source>
        <tissue evidence="3">Midgut</tissue>
    </source>
</reference>
<dbReference type="Pfam" id="PF00400">
    <property type="entry name" value="WD40"/>
    <property type="match status" value="3"/>
</dbReference>
<dbReference type="PANTHER" id="PTHR19847:SF7">
    <property type="entry name" value="DDB1- AND CUL4-ASSOCIATED FACTOR 11"/>
    <property type="match status" value="1"/>
</dbReference>
<dbReference type="AlphaFoldDB" id="R4WR30"/>
<dbReference type="InterPro" id="IPR051859">
    <property type="entry name" value="DCAF"/>
</dbReference>
<proteinExistence type="evidence at transcript level"/>
<feature type="region of interest" description="Disordered" evidence="2">
    <location>
        <begin position="497"/>
        <end position="531"/>
    </location>
</feature>
<dbReference type="InterPro" id="IPR036322">
    <property type="entry name" value="WD40_repeat_dom_sf"/>
</dbReference>
<evidence type="ECO:0000313" key="3">
    <source>
        <dbReference type="EMBL" id="BAN21366.1"/>
    </source>
</evidence>
<sequence>MGLTKSRNMARANDILTPEESSDSGEGSDNESDLASILQYLIRSGQVRILGREQPYLGAYPKPPFTGAPNLDNFHKSEICHLTKKAAGILPTGPRPGSKSITDMICKRESGNLRDAGFSRSEKCAIANSKLPLKMKVVDTYENKAFCGIYSHDGNTLLTASQDRYMRTYDSSNGHSFKEIHTIQGRDIGWSILDTAFSPDSRKIAYSSWSSSLHMVDIEGGESGRHVALPLCPQERRFCVFSLVFSQAGDEILCCANDGHLYIYDLESNDRSLRIEAHEEDVNTVAFADETSQIIYSGGDDGFCKVWDRRTLSEASPTPVGVLAGHLDGITYIDSRGDGRHLISNSKDQSIKLWDIRVMSSKAAQENTRKAVSNNKWDYRWQTAPRKLVARKTNLKGDTSVATYRGHSVLQTLIRCHFSPHFSTGQRFIVTGCAFGRVVVYDILTGQLVLKLQGHSSCVRDVTWHPYRSEIISTSWDFSVLCWTHFGLCLENEGVSEGNRGEDWEPSVESWPSAQPPLRRSKRIADRANAQ</sequence>
<keyword evidence="1" id="KW-0853">WD repeat</keyword>
<evidence type="ECO:0000256" key="2">
    <source>
        <dbReference type="SAM" id="MobiDB-lite"/>
    </source>
</evidence>
<dbReference type="SMART" id="SM00320">
    <property type="entry name" value="WD40"/>
    <property type="match status" value="7"/>
</dbReference>
<feature type="region of interest" description="Disordered" evidence="2">
    <location>
        <begin position="1"/>
        <end position="31"/>
    </location>
</feature>
<accession>R4WR30</accession>